<dbReference type="EMBL" id="JAKWBI020000010">
    <property type="protein sequence ID" value="KAJ2906664.1"/>
    <property type="molecule type" value="Genomic_DNA"/>
</dbReference>
<dbReference type="Proteomes" id="UP001201980">
    <property type="component" value="Unassembled WGS sequence"/>
</dbReference>
<evidence type="ECO:0000259" key="3">
    <source>
        <dbReference type="Pfam" id="PF03061"/>
    </source>
</evidence>
<sequence length="316" mass="35100">MPRIIVPPVRFVRSVLNDFMQQSGLEPRLFANCMKITDASKGKVGFEIKIQPCHTNRLSIIHGGTIASLVDLGGSLAVASVGLFQTGVTTDLNVTYLSPGGKVGDILRGTAECDKWGKVLAYTRVSFHNEKGQLAARGSHTKFIAKAQQEDLYGLDESMAVPEEPLEEGLLICDKNRINTKTKIHGMWVNHHHSVKTGNKESLLPRNTHLQNLVILCPISTALYTVTYESTTTNISHPELSACSESPNPFSCLDGSLKTIDISSRFLDRAGGFNFDMTEPSLKLHEIFWDGNERYGWRNRGNNFRGRHGMSWRPVF</sequence>
<comment type="caution">
    <text evidence="4">The sequence shown here is derived from an EMBL/GenBank/DDBJ whole genome shotgun (WGS) entry which is preliminary data.</text>
</comment>
<keyword evidence="2" id="KW-0378">Hydrolase</keyword>
<dbReference type="CDD" id="cd03443">
    <property type="entry name" value="PaaI_thioesterase"/>
    <property type="match status" value="1"/>
</dbReference>
<evidence type="ECO:0000256" key="1">
    <source>
        <dbReference type="ARBA" id="ARBA00008324"/>
    </source>
</evidence>
<feature type="domain" description="Thioesterase" evidence="3">
    <location>
        <begin position="60"/>
        <end position="135"/>
    </location>
</feature>
<reference evidence="4" key="1">
    <citation type="submission" date="2022-07" db="EMBL/GenBank/DDBJ databases">
        <title>Draft genome sequence of Zalerion maritima ATCC 34329, a (micro)plastics degrading marine fungus.</title>
        <authorList>
            <person name="Paco A."/>
            <person name="Goncalves M.F.M."/>
            <person name="Rocha-Santos T.A.P."/>
            <person name="Alves A."/>
        </authorList>
    </citation>
    <scope>NUCLEOTIDE SEQUENCE</scope>
    <source>
        <strain evidence="4">ATCC 34329</strain>
    </source>
</reference>
<dbReference type="NCBIfam" id="TIGR00369">
    <property type="entry name" value="unchar_dom_1"/>
    <property type="match status" value="1"/>
</dbReference>
<proteinExistence type="inferred from homology"/>
<keyword evidence="5" id="KW-1185">Reference proteome</keyword>
<comment type="similarity">
    <text evidence="1">Belongs to the thioesterase PaaI family.</text>
</comment>
<organism evidence="4 5">
    <name type="scientific">Zalerion maritima</name>
    <dbReference type="NCBI Taxonomy" id="339359"/>
    <lineage>
        <taxon>Eukaryota</taxon>
        <taxon>Fungi</taxon>
        <taxon>Dikarya</taxon>
        <taxon>Ascomycota</taxon>
        <taxon>Pezizomycotina</taxon>
        <taxon>Sordariomycetes</taxon>
        <taxon>Lulworthiomycetidae</taxon>
        <taxon>Lulworthiales</taxon>
        <taxon>Lulworthiaceae</taxon>
        <taxon>Zalerion</taxon>
    </lineage>
</organism>
<evidence type="ECO:0000256" key="2">
    <source>
        <dbReference type="ARBA" id="ARBA00022801"/>
    </source>
</evidence>
<name>A0AAD5WY64_9PEZI</name>
<evidence type="ECO:0000313" key="5">
    <source>
        <dbReference type="Proteomes" id="UP001201980"/>
    </source>
</evidence>
<dbReference type="SUPFAM" id="SSF54637">
    <property type="entry name" value="Thioesterase/thiol ester dehydrase-isomerase"/>
    <property type="match status" value="1"/>
</dbReference>
<dbReference type="Pfam" id="PF03061">
    <property type="entry name" value="4HBT"/>
    <property type="match status" value="1"/>
</dbReference>
<dbReference type="InterPro" id="IPR003736">
    <property type="entry name" value="PAAI_dom"/>
</dbReference>
<dbReference type="PANTHER" id="PTHR21660">
    <property type="entry name" value="THIOESTERASE SUPERFAMILY MEMBER-RELATED"/>
    <property type="match status" value="1"/>
</dbReference>
<dbReference type="InterPro" id="IPR029069">
    <property type="entry name" value="HotDog_dom_sf"/>
</dbReference>
<gene>
    <name evidence="4" type="ORF">MKZ38_000400</name>
</gene>
<dbReference type="GO" id="GO:0047617">
    <property type="term" value="F:fatty acyl-CoA hydrolase activity"/>
    <property type="evidence" value="ECO:0007669"/>
    <property type="project" value="InterPro"/>
</dbReference>
<accession>A0AAD5WY64</accession>
<evidence type="ECO:0000313" key="4">
    <source>
        <dbReference type="EMBL" id="KAJ2906664.1"/>
    </source>
</evidence>
<dbReference type="AlphaFoldDB" id="A0AAD5WY64"/>
<dbReference type="FunFam" id="3.10.129.10:FF:000033">
    <property type="entry name" value="acyl-coenzyme A thioesterase 13"/>
    <property type="match status" value="1"/>
</dbReference>
<dbReference type="Gene3D" id="3.10.129.10">
    <property type="entry name" value="Hotdog Thioesterase"/>
    <property type="match status" value="1"/>
</dbReference>
<protein>
    <submittedName>
        <fullName evidence="4">Thioesterase superfamily protein</fullName>
    </submittedName>
</protein>
<dbReference type="InterPro" id="IPR006683">
    <property type="entry name" value="Thioestr_dom"/>
</dbReference>
<dbReference type="PANTHER" id="PTHR21660:SF57">
    <property type="entry name" value="PAAI THIOESTERASE"/>
    <property type="match status" value="1"/>
</dbReference>
<dbReference type="InterPro" id="IPR039298">
    <property type="entry name" value="ACOT13"/>
</dbReference>